<feature type="transmembrane region" description="Helical" evidence="2">
    <location>
        <begin position="407"/>
        <end position="427"/>
    </location>
</feature>
<evidence type="ECO:0008006" key="5">
    <source>
        <dbReference type="Google" id="ProtNLM"/>
    </source>
</evidence>
<feature type="transmembrane region" description="Helical" evidence="2">
    <location>
        <begin position="467"/>
        <end position="487"/>
    </location>
</feature>
<keyword evidence="2" id="KW-1133">Transmembrane helix</keyword>
<keyword evidence="2" id="KW-0472">Membrane</keyword>
<sequence>MRVERPARCLPRCLVRRPVLLLAVLSTVLLICFDAGTGTGNRGGAGPGGPGTGGSMLTAPVALASDDPKYHLDFGPDSGKQCPVDWSGGAPCGIDKQGDYCLYDEINDDSLCRLPESGQLPGAVGLCEGAGGEKSPECSDEEWEAIEKKKLEEWRRANVALVRKGELDQADFDKRFTFLERCVDKGSSLAFCKDEAYEKYGPAGGRGLGDWVGEKVSELAQDALEEAAQYIGNAVVWLLEQFADVFNDASGVDLDDTGVKEPMGIATALSAALAVFLLLLQFGKTSVSHRGEHAATAVFGLAKWALITAAYWTVTTTALELSDAISTWIIDYSFDGGEGVGADEAMKAQFGKLFGGLITGGGGAATAGGALVTGQGVAAAAVAVVIVIGIVCILAIGALWIEVILRQAGIMILVATMPIVLVGQMSDATKDWWPKARDALLALILMKPMIVFCFSIGFFAIAEGKGMQNVVVGLVIFLMACFCWPVLAKFMTFSTLGAGAAAAGGLISSLGSSAASTGGGYRPELGGAGAVGGGPAYTRALESDNTWTRASGSNAQGGGGFWTNESLKARTKGPGGRLGGRIAGPLGLGLQVLAAGKDTLESGMANTAAHAGLDSASPGGRHVVVPPRGPDTASLPPADQAVQTAQAVGAAAQEHTPQPRPGTAPVSTGPPGTDVPSPREG</sequence>
<feature type="transmembrane region" description="Helical" evidence="2">
    <location>
        <begin position="379"/>
        <end position="401"/>
    </location>
</feature>
<protein>
    <recommendedName>
        <fullName evidence="5">Type IV secretion system protein</fullName>
    </recommendedName>
</protein>
<evidence type="ECO:0000256" key="2">
    <source>
        <dbReference type="SAM" id="Phobius"/>
    </source>
</evidence>
<organism evidence="3 4">
    <name type="scientific">Streptomyces rubrogriseus</name>
    <dbReference type="NCBI Taxonomy" id="194673"/>
    <lineage>
        <taxon>Bacteria</taxon>
        <taxon>Bacillati</taxon>
        <taxon>Actinomycetota</taxon>
        <taxon>Actinomycetes</taxon>
        <taxon>Kitasatosporales</taxon>
        <taxon>Streptomycetaceae</taxon>
        <taxon>Streptomyces</taxon>
        <taxon>Streptomyces violaceoruber group</taxon>
    </lineage>
</organism>
<evidence type="ECO:0000313" key="3">
    <source>
        <dbReference type="EMBL" id="NEC33556.1"/>
    </source>
</evidence>
<evidence type="ECO:0000313" key="4">
    <source>
        <dbReference type="Proteomes" id="UP000475666"/>
    </source>
</evidence>
<comment type="caution">
    <text evidence="3">The sequence shown here is derived from an EMBL/GenBank/DDBJ whole genome shotgun (WGS) entry which is preliminary data.</text>
</comment>
<dbReference type="Proteomes" id="UP000475666">
    <property type="component" value="Unassembled WGS sequence"/>
</dbReference>
<gene>
    <name evidence="3" type="ORF">G3I66_10230</name>
</gene>
<name>A0A6G3TAI9_9ACTN</name>
<feature type="transmembrane region" description="Helical" evidence="2">
    <location>
        <begin position="353"/>
        <end position="372"/>
    </location>
</feature>
<evidence type="ECO:0000256" key="1">
    <source>
        <dbReference type="SAM" id="MobiDB-lite"/>
    </source>
</evidence>
<proteinExistence type="predicted"/>
<keyword evidence="2" id="KW-0812">Transmembrane</keyword>
<dbReference type="InterPro" id="IPR045782">
    <property type="entry name" value="TrbL_3"/>
</dbReference>
<dbReference type="AlphaFoldDB" id="A0A6G3TAI9"/>
<feature type="transmembrane region" description="Helical" evidence="2">
    <location>
        <begin position="439"/>
        <end position="461"/>
    </location>
</feature>
<accession>A0A6G3TAI9</accession>
<dbReference type="Pfam" id="PF19590">
    <property type="entry name" value="TrbL_3"/>
    <property type="match status" value="1"/>
</dbReference>
<feature type="transmembrane region" description="Helical" evidence="2">
    <location>
        <begin position="263"/>
        <end position="282"/>
    </location>
</feature>
<dbReference type="RefSeq" id="WP_164272907.1">
    <property type="nucleotide sequence ID" value="NZ_JAAGMQ010000304.1"/>
</dbReference>
<feature type="compositionally biased region" description="Low complexity" evidence="1">
    <location>
        <begin position="638"/>
        <end position="653"/>
    </location>
</feature>
<feature type="region of interest" description="Disordered" evidence="1">
    <location>
        <begin position="610"/>
        <end position="681"/>
    </location>
</feature>
<dbReference type="EMBL" id="JAAGMQ010000304">
    <property type="protein sequence ID" value="NEC33556.1"/>
    <property type="molecule type" value="Genomic_DNA"/>
</dbReference>
<reference evidence="3 4" key="1">
    <citation type="submission" date="2020-01" db="EMBL/GenBank/DDBJ databases">
        <title>Insect and environment-associated Actinomycetes.</title>
        <authorList>
            <person name="Currrie C."/>
            <person name="Chevrette M."/>
            <person name="Carlson C."/>
            <person name="Stubbendieck R."/>
            <person name="Wendt-Pienkowski E."/>
        </authorList>
    </citation>
    <scope>NUCLEOTIDE SEQUENCE [LARGE SCALE GENOMIC DNA]</scope>
    <source>
        <strain evidence="3 4">SID7739</strain>
    </source>
</reference>